<name>A0A9X1V649_9FLAO</name>
<gene>
    <name evidence="2" type="ORF">ML462_15385</name>
</gene>
<dbReference type="AlphaFoldDB" id="A0A9X1V649"/>
<organism evidence="2 3">
    <name type="scientific">Christiangramia lutea</name>
    <dbReference type="NCBI Taxonomy" id="1607951"/>
    <lineage>
        <taxon>Bacteria</taxon>
        <taxon>Pseudomonadati</taxon>
        <taxon>Bacteroidota</taxon>
        <taxon>Flavobacteriia</taxon>
        <taxon>Flavobacteriales</taxon>
        <taxon>Flavobacteriaceae</taxon>
        <taxon>Christiangramia</taxon>
    </lineage>
</organism>
<evidence type="ECO:0000313" key="2">
    <source>
        <dbReference type="EMBL" id="MCH4824555.1"/>
    </source>
</evidence>
<protein>
    <submittedName>
        <fullName evidence="2">Uncharacterized protein</fullName>
    </submittedName>
</protein>
<evidence type="ECO:0000256" key="1">
    <source>
        <dbReference type="SAM" id="Phobius"/>
    </source>
</evidence>
<dbReference type="EMBL" id="JAKVTV010000007">
    <property type="protein sequence ID" value="MCH4824555.1"/>
    <property type="molecule type" value="Genomic_DNA"/>
</dbReference>
<feature type="transmembrane region" description="Helical" evidence="1">
    <location>
        <begin position="6"/>
        <end position="27"/>
    </location>
</feature>
<keyword evidence="3" id="KW-1185">Reference proteome</keyword>
<keyword evidence="1" id="KW-1133">Transmembrane helix</keyword>
<keyword evidence="1" id="KW-0812">Transmembrane</keyword>
<proteinExistence type="predicted"/>
<dbReference type="RefSeq" id="WP_240714723.1">
    <property type="nucleotide sequence ID" value="NZ_JAKVTV010000007.1"/>
</dbReference>
<sequence length="164" mass="19220">MADFYGFSIIDIITISISTLAIIISVWDRISNNLANQKSDKKAEKALKLAQGVTEIEIRNSISQARHRVDSFAVELKKFKIDNPTADLSSHQTLFYSILEDFINQYDRACMLYLDNKIDKKRFKKEYKKELVNLVENGKYKNKYFSKKNLRFESIISVYKKFKK</sequence>
<keyword evidence="1" id="KW-0472">Membrane</keyword>
<dbReference type="Proteomes" id="UP001139226">
    <property type="component" value="Unassembled WGS sequence"/>
</dbReference>
<reference evidence="2" key="1">
    <citation type="submission" date="2022-03" db="EMBL/GenBank/DDBJ databases">
        <title>Gramella crocea sp. nov., isolated from activated sludge of a seafood processing plant.</title>
        <authorList>
            <person name="Zhang X."/>
        </authorList>
    </citation>
    <scope>NUCLEOTIDE SEQUENCE</scope>
    <source>
        <strain evidence="2">YJ019</strain>
    </source>
</reference>
<comment type="caution">
    <text evidence="2">The sequence shown here is derived from an EMBL/GenBank/DDBJ whole genome shotgun (WGS) entry which is preliminary data.</text>
</comment>
<accession>A0A9X1V649</accession>
<evidence type="ECO:0000313" key="3">
    <source>
        <dbReference type="Proteomes" id="UP001139226"/>
    </source>
</evidence>